<dbReference type="Proteomes" id="UP000011157">
    <property type="component" value="Chromosome"/>
</dbReference>
<dbReference type="PATRIC" id="fig|459424.11.peg.2804"/>
<name>L7V7R4_MYCL1</name>
<dbReference type="HOGENOM" id="CLU_090563_0_0_11"/>
<protein>
    <submittedName>
        <fullName evidence="1">Uncharacterized protein</fullName>
    </submittedName>
</protein>
<accession>L7V7R4</accession>
<evidence type="ECO:0000313" key="2">
    <source>
        <dbReference type="Proteomes" id="UP000011157"/>
    </source>
</evidence>
<keyword evidence="2" id="KW-1185">Reference proteome</keyword>
<dbReference type="PIRSF" id="PIRSF021573">
    <property type="entry name" value="UCP021573"/>
    <property type="match status" value="1"/>
</dbReference>
<reference evidence="1 2" key="1">
    <citation type="journal article" date="2013" name="J. Bacteriol.">
        <title>Complete Genome Sequence of the Frog Pathogen Mycobacterium ulcerans Ecovar Liflandii.</title>
        <authorList>
            <person name="Tobias N.J."/>
            <person name="Doig K.D."/>
            <person name="Medema M.H."/>
            <person name="Chen H."/>
            <person name="Haring V."/>
            <person name="Moore R."/>
            <person name="Seemann T."/>
            <person name="Stinear T.P."/>
        </authorList>
    </citation>
    <scope>NUCLEOTIDE SEQUENCE [LARGE SCALE GENOMIC DNA]</scope>
    <source>
        <strain evidence="1 2">128FXT</strain>
    </source>
</reference>
<organism evidence="1 2">
    <name type="scientific">Mycobacterium liflandii (strain 128FXT)</name>
    <dbReference type="NCBI Taxonomy" id="459424"/>
    <lineage>
        <taxon>Bacteria</taxon>
        <taxon>Bacillati</taxon>
        <taxon>Actinomycetota</taxon>
        <taxon>Actinomycetes</taxon>
        <taxon>Mycobacteriales</taxon>
        <taxon>Mycobacteriaceae</taxon>
        <taxon>Mycobacterium</taxon>
        <taxon>Mycobacterium ulcerans group</taxon>
    </lineage>
</organism>
<proteinExistence type="predicted"/>
<sequence>MTPMLTPVPAVINFTLVSVPEQVEDLSGKRYGEVLLVEIGESGPQATVYNSFPLNDCPAELWSALDAQALAAENGVAAALLNGPRYWLMNSIEKEPQGLPESKSFGGIEMLKQATVQMSSMSPAPYTVNRVNRHTVFVFNAGAEIYELIDPGGQRWVMQTWSQVVDPNLARADLPGLAARLDLPEGWSYEPRVLAETLRVDTTDRPAHVTQDDLSNSYSLEVD</sequence>
<gene>
    <name evidence="1" type="ordered locus">MULP_02715</name>
</gene>
<dbReference type="EMBL" id="CP003899">
    <property type="protein sequence ID" value="AGC62508.1"/>
    <property type="molecule type" value="Genomic_DNA"/>
</dbReference>
<dbReference type="InterPro" id="IPR016792">
    <property type="entry name" value="UCP021573"/>
</dbReference>
<dbReference type="AlphaFoldDB" id="L7V7R4"/>
<evidence type="ECO:0000313" key="1">
    <source>
        <dbReference type="EMBL" id="AGC62508.1"/>
    </source>
</evidence>
<dbReference type="KEGG" id="mli:MULP_02715"/>